<dbReference type="EMBL" id="ACPB03008610">
    <property type="status" value="NOT_ANNOTATED_CDS"/>
    <property type="molecule type" value="Genomic_DNA"/>
</dbReference>
<proteinExistence type="predicted"/>
<dbReference type="AlphaFoldDB" id="T1HXH6"/>
<dbReference type="EnsemblMetazoa" id="RPRC008746-RA">
    <property type="protein sequence ID" value="RPRC008746-PA"/>
    <property type="gene ID" value="RPRC008746"/>
</dbReference>
<dbReference type="VEuPathDB" id="VectorBase:RPRC008746"/>
<organism evidence="1 2">
    <name type="scientific">Rhodnius prolixus</name>
    <name type="common">Triatomid bug</name>
    <dbReference type="NCBI Taxonomy" id="13249"/>
    <lineage>
        <taxon>Eukaryota</taxon>
        <taxon>Metazoa</taxon>
        <taxon>Ecdysozoa</taxon>
        <taxon>Arthropoda</taxon>
        <taxon>Hexapoda</taxon>
        <taxon>Insecta</taxon>
        <taxon>Pterygota</taxon>
        <taxon>Neoptera</taxon>
        <taxon>Paraneoptera</taxon>
        <taxon>Hemiptera</taxon>
        <taxon>Heteroptera</taxon>
        <taxon>Panheteroptera</taxon>
        <taxon>Cimicomorpha</taxon>
        <taxon>Reduviidae</taxon>
        <taxon>Triatominae</taxon>
        <taxon>Rhodnius</taxon>
    </lineage>
</organism>
<evidence type="ECO:0000313" key="2">
    <source>
        <dbReference type="Proteomes" id="UP000015103"/>
    </source>
</evidence>
<sequence length="118" mass="13216">MDMYLQVIGAYPSRQLNQVGSCSNWPPPLEMHRHALSCQLSLTDKEIDSALTELQTPFSSNSDIDSVKMRNFDSLIWHSETDDGNSSNKLTTCRNSVQGKSLMVDDKGVSKCLGEYNR</sequence>
<name>T1HXH6_RHOPR</name>
<evidence type="ECO:0000313" key="1">
    <source>
        <dbReference type="EnsemblMetazoa" id="RPRC008746-PA"/>
    </source>
</evidence>
<keyword evidence="2" id="KW-1185">Reference proteome</keyword>
<reference evidence="1" key="1">
    <citation type="submission" date="2015-05" db="UniProtKB">
        <authorList>
            <consortium name="EnsemblMetazoa"/>
        </authorList>
    </citation>
    <scope>IDENTIFICATION</scope>
</reference>
<accession>T1HXH6</accession>
<dbReference type="EMBL" id="ACPB03008609">
    <property type="status" value="NOT_ANNOTATED_CDS"/>
    <property type="molecule type" value="Genomic_DNA"/>
</dbReference>
<protein>
    <submittedName>
        <fullName evidence="1">Uncharacterized protein</fullName>
    </submittedName>
</protein>
<dbReference type="Proteomes" id="UP000015103">
    <property type="component" value="Unassembled WGS sequence"/>
</dbReference>
<dbReference type="HOGENOM" id="CLU_2076021_0_0_1"/>
<dbReference type="InParanoid" id="T1HXH6"/>